<gene>
    <name evidence="2" type="ORF">SAMN02745157_4487</name>
</gene>
<sequence>MPLAILCSGQAHQGPDMFALTADAPVAQLLFSLASALLGGRDPRRMVLEADATTLQANRTGQILCVLQGLAAAATLADVMPDSFIVAGYSIGELTAWGVAAAIAPADVLRLAAERAELMDAASRPGEGLLALRGLDEVRIAQLATEHDAAVAIVNPGGGVILGGSANALSALSADAVSAGAYRVVRLPVAVASHTPRLADAARQFRIDLAGTTIDTRALRRHRLLSGIDGQAVFDPDAGLDKLAAQISRTVHWNACLQACLEAGATAFLELGPGHALAEMAAGAYCMPARSISEFAAMEGVRAWVKTR</sequence>
<dbReference type="AlphaFoldDB" id="A0A1M5L3K4"/>
<dbReference type="InterPro" id="IPR050858">
    <property type="entry name" value="Mal-CoA-ACP_Trans/PKS_FabD"/>
</dbReference>
<dbReference type="InterPro" id="IPR014043">
    <property type="entry name" value="Acyl_transferase_dom"/>
</dbReference>
<dbReference type="InterPro" id="IPR016036">
    <property type="entry name" value="Malonyl_transacylase_ACP-bd"/>
</dbReference>
<reference evidence="2 3" key="1">
    <citation type="submission" date="2016-11" db="EMBL/GenBank/DDBJ databases">
        <authorList>
            <person name="Jaros S."/>
            <person name="Januszkiewicz K."/>
            <person name="Wedrychowicz H."/>
        </authorList>
    </citation>
    <scope>NUCLEOTIDE SEQUENCE [LARGE SCALE GENOMIC DNA]</scope>
    <source>
        <strain evidence="2 3">DSM 19436</strain>
    </source>
</reference>
<keyword evidence="3" id="KW-1185">Reference proteome</keyword>
<dbReference type="Gene3D" id="3.40.366.10">
    <property type="entry name" value="Malonyl-Coenzyme A Acyl Carrier Protein, domain 2"/>
    <property type="match status" value="1"/>
</dbReference>
<dbReference type="GO" id="GO:0006633">
    <property type="term" value="P:fatty acid biosynthetic process"/>
    <property type="evidence" value="ECO:0007669"/>
    <property type="project" value="TreeGrafter"/>
</dbReference>
<dbReference type="GO" id="GO:0004314">
    <property type="term" value="F:[acyl-carrier-protein] S-malonyltransferase activity"/>
    <property type="evidence" value="ECO:0007669"/>
    <property type="project" value="TreeGrafter"/>
</dbReference>
<accession>A0A1M5L3K4</accession>
<dbReference type="RefSeq" id="WP_073057664.1">
    <property type="nucleotide sequence ID" value="NZ_FQUP01000006.1"/>
</dbReference>
<dbReference type="SUPFAM" id="SSF52151">
    <property type="entry name" value="FabD/lysophospholipase-like"/>
    <property type="match status" value="1"/>
</dbReference>
<organism evidence="2 3">
    <name type="scientific">Kaistia soli DSM 19436</name>
    <dbReference type="NCBI Taxonomy" id="1122133"/>
    <lineage>
        <taxon>Bacteria</taxon>
        <taxon>Pseudomonadati</taxon>
        <taxon>Pseudomonadota</taxon>
        <taxon>Alphaproteobacteria</taxon>
        <taxon>Hyphomicrobiales</taxon>
        <taxon>Kaistiaceae</taxon>
        <taxon>Kaistia</taxon>
    </lineage>
</organism>
<evidence type="ECO:0000313" key="3">
    <source>
        <dbReference type="Proteomes" id="UP000184485"/>
    </source>
</evidence>
<dbReference type="PANTHER" id="PTHR42681:SF6">
    <property type="entry name" value="BLL0263 PROTEIN"/>
    <property type="match status" value="1"/>
</dbReference>
<dbReference type="GO" id="GO:0005829">
    <property type="term" value="C:cytosol"/>
    <property type="evidence" value="ECO:0007669"/>
    <property type="project" value="TreeGrafter"/>
</dbReference>
<evidence type="ECO:0000259" key="1">
    <source>
        <dbReference type="SMART" id="SM00827"/>
    </source>
</evidence>
<dbReference type="Proteomes" id="UP000184485">
    <property type="component" value="Unassembled WGS sequence"/>
</dbReference>
<dbReference type="EMBL" id="FQUP01000006">
    <property type="protein sequence ID" value="SHG59672.1"/>
    <property type="molecule type" value="Genomic_DNA"/>
</dbReference>
<dbReference type="OrthoDB" id="9808564at2"/>
<dbReference type="InterPro" id="IPR016035">
    <property type="entry name" value="Acyl_Trfase/lysoPLipase"/>
</dbReference>
<dbReference type="PANTHER" id="PTHR42681">
    <property type="entry name" value="MALONYL-COA-ACYL CARRIER PROTEIN TRANSACYLASE, MITOCHONDRIAL"/>
    <property type="match status" value="1"/>
</dbReference>
<evidence type="ECO:0000313" key="2">
    <source>
        <dbReference type="EMBL" id="SHG59672.1"/>
    </source>
</evidence>
<proteinExistence type="predicted"/>
<protein>
    <submittedName>
        <fullName evidence="2">[acyl-carrier-protein] S-malonyltransferase</fullName>
    </submittedName>
</protein>
<keyword evidence="2" id="KW-0808">Transferase</keyword>
<dbReference type="STRING" id="1122133.SAMN02745157_4487"/>
<dbReference type="Gene3D" id="3.30.70.250">
    <property type="entry name" value="Malonyl-CoA ACP transacylase, ACP-binding"/>
    <property type="match status" value="1"/>
</dbReference>
<dbReference type="InterPro" id="IPR001227">
    <property type="entry name" value="Ac_transferase_dom_sf"/>
</dbReference>
<name>A0A1M5L3K4_9HYPH</name>
<dbReference type="Pfam" id="PF00698">
    <property type="entry name" value="Acyl_transf_1"/>
    <property type="match status" value="1"/>
</dbReference>
<feature type="domain" description="Malonyl-CoA:ACP transacylase (MAT)" evidence="1">
    <location>
        <begin position="6"/>
        <end position="304"/>
    </location>
</feature>
<dbReference type="SMART" id="SM00827">
    <property type="entry name" value="PKS_AT"/>
    <property type="match status" value="1"/>
</dbReference>
<dbReference type="SUPFAM" id="SSF55048">
    <property type="entry name" value="Probable ACP-binding domain of malonyl-CoA ACP transacylase"/>
    <property type="match status" value="1"/>
</dbReference>